<sequence>MKLNISFPATGRQKLIDLDDERKLCTFFEERMVTEVAADILGGRMEEEDDVHLYVVRKPLNKEGEKPSTKAPKIQRLVTPHVLQLKRQRIVLKKQCTKKNKEGDTEYVQLLAKRMKKAKEKCQEKIAKRHRLSSLRASISESSKNEIV</sequence>
<dbReference type="Gene3D" id="1.20.5.2650">
    <property type="match status" value="1"/>
</dbReference>
<dbReference type="InterPro" id="IPR001377">
    <property type="entry name" value="Ribosomal_eS6"/>
</dbReference>
<evidence type="ECO:0000256" key="3">
    <source>
        <dbReference type="ARBA" id="ARBA00023274"/>
    </source>
</evidence>
<dbReference type="GO" id="GO:0005840">
    <property type="term" value="C:ribosome"/>
    <property type="evidence" value="ECO:0007669"/>
    <property type="project" value="UniProtKB-KW"/>
</dbReference>
<dbReference type="SMART" id="SM01405">
    <property type="entry name" value="Ribosomal_S6e"/>
    <property type="match status" value="1"/>
</dbReference>
<evidence type="ECO:0000256" key="1">
    <source>
        <dbReference type="ARBA" id="ARBA00009312"/>
    </source>
</evidence>
<keyword evidence="2" id="KW-0689">Ribosomal protein</keyword>
<dbReference type="GO" id="GO:0006412">
    <property type="term" value="P:translation"/>
    <property type="evidence" value="ECO:0007669"/>
    <property type="project" value="InterPro"/>
</dbReference>
<comment type="caution">
    <text evidence="6">The sequence shown here is derived from an EMBL/GenBank/DDBJ whole genome shotgun (WGS) entry which is preliminary data.</text>
</comment>
<name>A0A7J7U148_RHIFE</name>
<protein>
    <recommendedName>
        <fullName evidence="4">Small ribosomal subunit protein eS6</fullName>
    </recommendedName>
    <alternativeName>
        <fullName evidence="5">40S ribosomal protein S6</fullName>
    </alternativeName>
</protein>
<reference evidence="6 7" key="1">
    <citation type="journal article" date="2020" name="Nature">
        <title>Six reference-quality genomes reveal evolution of bat adaptations.</title>
        <authorList>
            <person name="Jebb D."/>
            <person name="Huang Z."/>
            <person name="Pippel M."/>
            <person name="Hughes G.M."/>
            <person name="Lavrichenko K."/>
            <person name="Devanna P."/>
            <person name="Winkler S."/>
            <person name="Jermiin L.S."/>
            <person name="Skirmuntt E.C."/>
            <person name="Katzourakis A."/>
            <person name="Burkitt-Gray L."/>
            <person name="Ray D.A."/>
            <person name="Sullivan K.A.M."/>
            <person name="Roscito J.G."/>
            <person name="Kirilenko B.M."/>
            <person name="Davalos L.M."/>
            <person name="Corthals A.P."/>
            <person name="Power M.L."/>
            <person name="Jones G."/>
            <person name="Ransome R.D."/>
            <person name="Dechmann D.K.N."/>
            <person name="Locatelli A.G."/>
            <person name="Puechmaille S.J."/>
            <person name="Fedrigo O."/>
            <person name="Jarvis E.D."/>
            <person name="Hiller M."/>
            <person name="Vernes S.C."/>
            <person name="Myers E.W."/>
            <person name="Teeling E.C."/>
        </authorList>
    </citation>
    <scope>NUCLEOTIDE SEQUENCE [LARGE SCALE GENOMIC DNA]</scope>
    <source>
        <strain evidence="6">MRhiFer1</strain>
        <tissue evidence="6">Lung</tissue>
    </source>
</reference>
<dbReference type="GO" id="GO:1990904">
    <property type="term" value="C:ribonucleoprotein complex"/>
    <property type="evidence" value="ECO:0007669"/>
    <property type="project" value="UniProtKB-KW"/>
</dbReference>
<dbReference type="PANTHER" id="PTHR11502">
    <property type="entry name" value="40S RIBOSOMAL PROTEIN S6"/>
    <property type="match status" value="1"/>
</dbReference>
<organism evidence="6 7">
    <name type="scientific">Rhinolophus ferrumequinum</name>
    <name type="common">Greater horseshoe bat</name>
    <dbReference type="NCBI Taxonomy" id="59479"/>
    <lineage>
        <taxon>Eukaryota</taxon>
        <taxon>Metazoa</taxon>
        <taxon>Chordata</taxon>
        <taxon>Craniata</taxon>
        <taxon>Vertebrata</taxon>
        <taxon>Euteleostomi</taxon>
        <taxon>Mammalia</taxon>
        <taxon>Eutheria</taxon>
        <taxon>Laurasiatheria</taxon>
        <taxon>Chiroptera</taxon>
        <taxon>Yinpterochiroptera</taxon>
        <taxon>Rhinolophoidea</taxon>
        <taxon>Rhinolophidae</taxon>
        <taxon>Rhinolophinae</taxon>
        <taxon>Rhinolophus</taxon>
    </lineage>
</organism>
<evidence type="ECO:0000256" key="4">
    <source>
        <dbReference type="ARBA" id="ARBA00035278"/>
    </source>
</evidence>
<accession>A0A7J7U148</accession>
<evidence type="ECO:0000313" key="6">
    <source>
        <dbReference type="EMBL" id="KAF6306568.1"/>
    </source>
</evidence>
<evidence type="ECO:0000256" key="5">
    <source>
        <dbReference type="ARBA" id="ARBA00035403"/>
    </source>
</evidence>
<dbReference type="GO" id="GO:0003735">
    <property type="term" value="F:structural constituent of ribosome"/>
    <property type="evidence" value="ECO:0007669"/>
    <property type="project" value="InterPro"/>
</dbReference>
<comment type="similarity">
    <text evidence="1">Belongs to the eukaryotic ribosomal protein eS6 family.</text>
</comment>
<proteinExistence type="inferred from homology"/>
<evidence type="ECO:0000313" key="7">
    <source>
        <dbReference type="Proteomes" id="UP000585614"/>
    </source>
</evidence>
<dbReference type="EMBL" id="JACAGC010000017">
    <property type="protein sequence ID" value="KAF6306568.1"/>
    <property type="molecule type" value="Genomic_DNA"/>
</dbReference>
<dbReference type="Proteomes" id="UP000585614">
    <property type="component" value="Unassembled WGS sequence"/>
</dbReference>
<dbReference type="AlphaFoldDB" id="A0A7J7U148"/>
<keyword evidence="3" id="KW-0687">Ribonucleoprotein</keyword>
<evidence type="ECO:0000256" key="2">
    <source>
        <dbReference type="ARBA" id="ARBA00022980"/>
    </source>
</evidence>
<gene>
    <name evidence="6" type="ORF">mRhiFer1_008667</name>
</gene>
<dbReference type="Pfam" id="PF01092">
    <property type="entry name" value="Ribosomal_S6e"/>
    <property type="match status" value="1"/>
</dbReference>